<dbReference type="Proteomes" id="UP000584374">
    <property type="component" value="Unassembled WGS sequence"/>
</dbReference>
<gene>
    <name evidence="2" type="ORF">BJ970_002531</name>
</gene>
<reference evidence="2 3" key="1">
    <citation type="submission" date="2020-08" db="EMBL/GenBank/DDBJ databases">
        <title>Sequencing the genomes of 1000 actinobacteria strains.</title>
        <authorList>
            <person name="Klenk H.-P."/>
        </authorList>
    </citation>
    <scope>NUCLEOTIDE SEQUENCE [LARGE SCALE GENOMIC DNA]</scope>
    <source>
        <strain evidence="2 3">DSM 45584</strain>
    </source>
</reference>
<dbReference type="AlphaFoldDB" id="A0A840Q4U2"/>
<protein>
    <submittedName>
        <fullName evidence="2">Uncharacterized protein</fullName>
    </submittedName>
</protein>
<evidence type="ECO:0000313" key="2">
    <source>
        <dbReference type="EMBL" id="MBB5154997.1"/>
    </source>
</evidence>
<accession>A0A840Q4U2</accession>
<evidence type="ECO:0000256" key="1">
    <source>
        <dbReference type="SAM" id="MobiDB-lite"/>
    </source>
</evidence>
<proteinExistence type="predicted"/>
<organism evidence="2 3">
    <name type="scientific">Saccharopolyspora phatthalungensis</name>
    <dbReference type="NCBI Taxonomy" id="664693"/>
    <lineage>
        <taxon>Bacteria</taxon>
        <taxon>Bacillati</taxon>
        <taxon>Actinomycetota</taxon>
        <taxon>Actinomycetes</taxon>
        <taxon>Pseudonocardiales</taxon>
        <taxon>Pseudonocardiaceae</taxon>
        <taxon>Saccharopolyspora</taxon>
    </lineage>
</organism>
<keyword evidence="3" id="KW-1185">Reference proteome</keyword>
<evidence type="ECO:0000313" key="3">
    <source>
        <dbReference type="Proteomes" id="UP000584374"/>
    </source>
</evidence>
<comment type="caution">
    <text evidence="2">The sequence shown here is derived from an EMBL/GenBank/DDBJ whole genome shotgun (WGS) entry which is preliminary data.</text>
</comment>
<feature type="compositionally biased region" description="Basic and acidic residues" evidence="1">
    <location>
        <begin position="10"/>
        <end position="24"/>
    </location>
</feature>
<dbReference type="RefSeq" id="WP_184726417.1">
    <property type="nucleotide sequence ID" value="NZ_JACHIW010000001.1"/>
</dbReference>
<name>A0A840Q4U2_9PSEU</name>
<sequence>MTTTEYADQAPHDEGPVGKHVLRPEDECTRRDAVTLYGWITDFVMPLPLKHEPPRHWNGRVA</sequence>
<feature type="region of interest" description="Disordered" evidence="1">
    <location>
        <begin position="1"/>
        <end position="24"/>
    </location>
</feature>
<dbReference type="EMBL" id="JACHIW010000001">
    <property type="protein sequence ID" value="MBB5154997.1"/>
    <property type="molecule type" value="Genomic_DNA"/>
</dbReference>